<dbReference type="Proteomes" id="UP001056120">
    <property type="component" value="Linkage Group LG26"/>
</dbReference>
<name>A0ACB8ZCD6_9ASTR</name>
<evidence type="ECO:0000313" key="1">
    <source>
        <dbReference type="EMBL" id="KAI3695662.1"/>
    </source>
</evidence>
<sequence>MHGNKVEPASDARANILGQDYLPEGIVSQARAVGAPGPSDASSGAPSYGKNPGSRRKVYKATGAVSESTEMNTVVGQVVEDDSLFEKSEAA</sequence>
<keyword evidence="2" id="KW-1185">Reference proteome</keyword>
<protein>
    <submittedName>
        <fullName evidence="1">Uncharacterized protein</fullName>
    </submittedName>
</protein>
<comment type="caution">
    <text evidence="1">The sequence shown here is derived from an EMBL/GenBank/DDBJ whole genome shotgun (WGS) entry which is preliminary data.</text>
</comment>
<proteinExistence type="predicted"/>
<gene>
    <name evidence="1" type="ORF">L1987_78661</name>
</gene>
<evidence type="ECO:0000313" key="2">
    <source>
        <dbReference type="Proteomes" id="UP001056120"/>
    </source>
</evidence>
<organism evidence="1 2">
    <name type="scientific">Smallanthus sonchifolius</name>
    <dbReference type="NCBI Taxonomy" id="185202"/>
    <lineage>
        <taxon>Eukaryota</taxon>
        <taxon>Viridiplantae</taxon>
        <taxon>Streptophyta</taxon>
        <taxon>Embryophyta</taxon>
        <taxon>Tracheophyta</taxon>
        <taxon>Spermatophyta</taxon>
        <taxon>Magnoliopsida</taxon>
        <taxon>eudicotyledons</taxon>
        <taxon>Gunneridae</taxon>
        <taxon>Pentapetalae</taxon>
        <taxon>asterids</taxon>
        <taxon>campanulids</taxon>
        <taxon>Asterales</taxon>
        <taxon>Asteraceae</taxon>
        <taxon>Asteroideae</taxon>
        <taxon>Heliantheae alliance</taxon>
        <taxon>Millerieae</taxon>
        <taxon>Smallanthus</taxon>
    </lineage>
</organism>
<reference evidence="2" key="1">
    <citation type="journal article" date="2022" name="Mol. Ecol. Resour.">
        <title>The genomes of chicory, endive, great burdock and yacon provide insights into Asteraceae palaeo-polyploidization history and plant inulin production.</title>
        <authorList>
            <person name="Fan W."/>
            <person name="Wang S."/>
            <person name="Wang H."/>
            <person name="Wang A."/>
            <person name="Jiang F."/>
            <person name="Liu H."/>
            <person name="Zhao H."/>
            <person name="Xu D."/>
            <person name="Zhang Y."/>
        </authorList>
    </citation>
    <scope>NUCLEOTIDE SEQUENCE [LARGE SCALE GENOMIC DNA]</scope>
    <source>
        <strain evidence="2">cv. Yunnan</strain>
    </source>
</reference>
<accession>A0ACB8ZCD6</accession>
<dbReference type="EMBL" id="CM042043">
    <property type="protein sequence ID" value="KAI3695662.1"/>
    <property type="molecule type" value="Genomic_DNA"/>
</dbReference>
<reference evidence="1 2" key="2">
    <citation type="journal article" date="2022" name="Mol. Ecol. Resour.">
        <title>The genomes of chicory, endive, great burdock and yacon provide insights into Asteraceae paleo-polyploidization history and plant inulin production.</title>
        <authorList>
            <person name="Fan W."/>
            <person name="Wang S."/>
            <person name="Wang H."/>
            <person name="Wang A."/>
            <person name="Jiang F."/>
            <person name="Liu H."/>
            <person name="Zhao H."/>
            <person name="Xu D."/>
            <person name="Zhang Y."/>
        </authorList>
    </citation>
    <scope>NUCLEOTIDE SEQUENCE [LARGE SCALE GENOMIC DNA]</scope>
    <source>
        <strain evidence="2">cv. Yunnan</strain>
        <tissue evidence="1">Leaves</tissue>
    </source>
</reference>